<keyword evidence="1" id="KW-0472">Membrane</keyword>
<organism evidence="3 4">
    <name type="scientific">Congregibacter variabilis</name>
    <dbReference type="NCBI Taxonomy" id="3081200"/>
    <lineage>
        <taxon>Bacteria</taxon>
        <taxon>Pseudomonadati</taxon>
        <taxon>Pseudomonadota</taxon>
        <taxon>Gammaproteobacteria</taxon>
        <taxon>Cellvibrionales</taxon>
        <taxon>Halieaceae</taxon>
        <taxon>Congregibacter</taxon>
    </lineage>
</organism>
<reference evidence="3 4" key="1">
    <citation type="submission" date="2023-10" db="EMBL/GenBank/DDBJ databases">
        <title>Two novel species belonging to the OM43/NOR5 clade.</title>
        <authorList>
            <person name="Park M."/>
        </authorList>
    </citation>
    <scope>NUCLEOTIDE SEQUENCE [LARGE SCALE GENOMIC DNA]</scope>
    <source>
        <strain evidence="3 4">IMCC43200</strain>
    </source>
</reference>
<accession>A0ABZ0I3U1</accession>
<feature type="signal peptide" evidence="2">
    <location>
        <begin position="1"/>
        <end position="25"/>
    </location>
</feature>
<gene>
    <name evidence="3" type="ORF">R0135_15610</name>
</gene>
<evidence type="ECO:0000256" key="1">
    <source>
        <dbReference type="SAM" id="Phobius"/>
    </source>
</evidence>
<keyword evidence="4" id="KW-1185">Reference proteome</keyword>
<feature type="transmembrane region" description="Helical" evidence="1">
    <location>
        <begin position="198"/>
        <end position="218"/>
    </location>
</feature>
<dbReference type="Proteomes" id="UP001626537">
    <property type="component" value="Chromosome"/>
</dbReference>
<evidence type="ECO:0000313" key="4">
    <source>
        <dbReference type="Proteomes" id="UP001626537"/>
    </source>
</evidence>
<proteinExistence type="predicted"/>
<protein>
    <recommendedName>
        <fullName evidence="5">Secreted protein</fullName>
    </recommendedName>
</protein>
<keyword evidence="1" id="KW-1133">Transmembrane helix</keyword>
<dbReference type="RefSeq" id="WP_407347852.1">
    <property type="nucleotide sequence ID" value="NZ_CP136864.1"/>
</dbReference>
<keyword evidence="1" id="KW-0812">Transmembrane</keyword>
<evidence type="ECO:0000256" key="2">
    <source>
        <dbReference type="SAM" id="SignalP"/>
    </source>
</evidence>
<evidence type="ECO:0008006" key="5">
    <source>
        <dbReference type="Google" id="ProtNLM"/>
    </source>
</evidence>
<feature type="chain" id="PRO_5045623815" description="Secreted protein" evidence="2">
    <location>
        <begin position="26"/>
        <end position="224"/>
    </location>
</feature>
<dbReference type="EMBL" id="CP136864">
    <property type="protein sequence ID" value="WOJ93195.1"/>
    <property type="molecule type" value="Genomic_DNA"/>
</dbReference>
<sequence>MINQGAFKLILLLMTLASFSQQVLAQPPDQDFESAPAGVQANPYALGQIVYSATYATADTLFVHDADIGVFLSPNFLSLAANFGAASEVRISSVGGAEFKFSGMDVSFGSCVGCGGTYELTPYRDGVAVAGGVQTITWPDITGPAAAFDVSAQTTWENIDEIRVNKTVGSFYFAIDNLNFEPAVDPSMAVAAQGVPALPVPALLILLVLLVGAAVGYGRDAIRS</sequence>
<name>A0ABZ0I3U1_9GAMM</name>
<keyword evidence="2" id="KW-0732">Signal</keyword>
<evidence type="ECO:0000313" key="3">
    <source>
        <dbReference type="EMBL" id="WOJ93195.1"/>
    </source>
</evidence>